<dbReference type="InterPro" id="IPR036388">
    <property type="entry name" value="WH-like_DNA-bd_sf"/>
</dbReference>
<dbReference type="GO" id="GO:0003677">
    <property type="term" value="F:DNA binding"/>
    <property type="evidence" value="ECO:0007669"/>
    <property type="project" value="UniProtKB-KW"/>
</dbReference>
<dbReference type="PANTHER" id="PTHR33164:SF99">
    <property type="entry name" value="MARR FAMILY REGULATORY PROTEIN"/>
    <property type="match status" value="1"/>
</dbReference>
<protein>
    <submittedName>
        <fullName evidence="2">DNA-binding transcriptional regulator, MarR family</fullName>
    </submittedName>
</protein>
<reference evidence="2 3" key="1">
    <citation type="submission" date="2016-10" db="EMBL/GenBank/DDBJ databases">
        <authorList>
            <person name="de Groot N.N."/>
        </authorList>
    </citation>
    <scope>NUCLEOTIDE SEQUENCE [LARGE SCALE GENOMIC DNA]</scope>
    <source>
        <strain evidence="2 3">CGMCC 4.5681</strain>
    </source>
</reference>
<gene>
    <name evidence="2" type="ORF">SAMN05421874_10913</name>
</gene>
<dbReference type="STRING" id="683260.SAMN05421874_10913"/>
<evidence type="ECO:0000313" key="3">
    <source>
        <dbReference type="Proteomes" id="UP000198683"/>
    </source>
</evidence>
<dbReference type="InterPro" id="IPR000835">
    <property type="entry name" value="HTH_MarR-typ"/>
</dbReference>
<dbReference type="PROSITE" id="PS50995">
    <property type="entry name" value="HTH_MARR_2"/>
    <property type="match status" value="1"/>
</dbReference>
<feature type="domain" description="HTH marR-type" evidence="1">
    <location>
        <begin position="1"/>
        <end position="139"/>
    </location>
</feature>
<dbReference type="Pfam" id="PF12802">
    <property type="entry name" value="MarR_2"/>
    <property type="match status" value="1"/>
</dbReference>
<dbReference type="GO" id="GO:0006950">
    <property type="term" value="P:response to stress"/>
    <property type="evidence" value="ECO:0007669"/>
    <property type="project" value="TreeGrafter"/>
</dbReference>
<keyword evidence="2" id="KW-0238">DNA-binding</keyword>
<dbReference type="InterPro" id="IPR039422">
    <property type="entry name" value="MarR/SlyA-like"/>
</dbReference>
<proteinExistence type="predicted"/>
<keyword evidence="3" id="KW-1185">Reference proteome</keyword>
<organism evidence="2 3">
    <name type="scientific">Nonomuraea maritima</name>
    <dbReference type="NCBI Taxonomy" id="683260"/>
    <lineage>
        <taxon>Bacteria</taxon>
        <taxon>Bacillati</taxon>
        <taxon>Actinomycetota</taxon>
        <taxon>Actinomycetes</taxon>
        <taxon>Streptosporangiales</taxon>
        <taxon>Streptosporangiaceae</taxon>
        <taxon>Nonomuraea</taxon>
    </lineage>
</organism>
<dbReference type="AlphaFoldDB" id="A0A1G9D796"/>
<dbReference type="Proteomes" id="UP000198683">
    <property type="component" value="Unassembled WGS sequence"/>
</dbReference>
<dbReference type="RefSeq" id="WP_245740301.1">
    <property type="nucleotide sequence ID" value="NZ_FNFB01000009.1"/>
</dbReference>
<evidence type="ECO:0000259" key="1">
    <source>
        <dbReference type="PROSITE" id="PS50995"/>
    </source>
</evidence>
<dbReference type="Gene3D" id="1.10.10.10">
    <property type="entry name" value="Winged helix-like DNA-binding domain superfamily/Winged helix DNA-binding domain"/>
    <property type="match status" value="1"/>
</dbReference>
<sequence>MAMIDDELWNGVVRLHARVEHELAAALQHHGLGLSEYRALCHLSSAAGGELRMQELADLLGLNQSSVTRLVGRLEAAGLTRRDMCADDRRGVYTVITDEGRERKASAAPVYEHTLTTALDQAATDDLAALVAALRTATTPEPAAAGPR</sequence>
<dbReference type="PANTHER" id="PTHR33164">
    <property type="entry name" value="TRANSCRIPTIONAL REGULATOR, MARR FAMILY"/>
    <property type="match status" value="1"/>
</dbReference>
<accession>A0A1G9D796</accession>
<evidence type="ECO:0000313" key="2">
    <source>
        <dbReference type="EMBL" id="SDK59782.1"/>
    </source>
</evidence>
<dbReference type="SMART" id="SM00347">
    <property type="entry name" value="HTH_MARR"/>
    <property type="match status" value="1"/>
</dbReference>
<dbReference type="GO" id="GO:0003700">
    <property type="term" value="F:DNA-binding transcription factor activity"/>
    <property type="evidence" value="ECO:0007669"/>
    <property type="project" value="InterPro"/>
</dbReference>
<dbReference type="SUPFAM" id="SSF46785">
    <property type="entry name" value="Winged helix' DNA-binding domain"/>
    <property type="match status" value="1"/>
</dbReference>
<dbReference type="EMBL" id="FNFB01000009">
    <property type="protein sequence ID" value="SDK59782.1"/>
    <property type="molecule type" value="Genomic_DNA"/>
</dbReference>
<name>A0A1G9D796_9ACTN</name>
<dbReference type="PRINTS" id="PR00598">
    <property type="entry name" value="HTHMARR"/>
</dbReference>
<dbReference type="InterPro" id="IPR036390">
    <property type="entry name" value="WH_DNA-bd_sf"/>
</dbReference>